<evidence type="ECO:0000313" key="2">
    <source>
        <dbReference type="EMBL" id="ETP17378.1"/>
    </source>
</evidence>
<reference evidence="2 3" key="1">
    <citation type="submission" date="2013-11" db="EMBL/GenBank/DDBJ databases">
        <title>The Genome Sequence of Phytophthora parasitica CJ01A1.</title>
        <authorList>
            <consortium name="The Broad Institute Genomics Platform"/>
            <person name="Russ C."/>
            <person name="Tyler B."/>
            <person name="Panabieres F."/>
            <person name="Shan W."/>
            <person name="Tripathy S."/>
            <person name="Grunwald N."/>
            <person name="Machado M."/>
            <person name="Johnson C.S."/>
            <person name="Walker B."/>
            <person name="Young S.K."/>
            <person name="Zeng Q."/>
            <person name="Gargeya S."/>
            <person name="Fitzgerald M."/>
            <person name="Haas B."/>
            <person name="Abouelleil A."/>
            <person name="Allen A.W."/>
            <person name="Alvarado L."/>
            <person name="Arachchi H.M."/>
            <person name="Berlin A.M."/>
            <person name="Chapman S.B."/>
            <person name="Gainer-Dewar J."/>
            <person name="Goldberg J."/>
            <person name="Griggs A."/>
            <person name="Gujja S."/>
            <person name="Hansen M."/>
            <person name="Howarth C."/>
            <person name="Imamovic A."/>
            <person name="Ireland A."/>
            <person name="Larimer J."/>
            <person name="McCowan C."/>
            <person name="Murphy C."/>
            <person name="Pearson M."/>
            <person name="Poon T.W."/>
            <person name="Priest M."/>
            <person name="Roberts A."/>
            <person name="Saif S."/>
            <person name="Shea T."/>
            <person name="Sisk P."/>
            <person name="Sykes S."/>
            <person name="Wortman J."/>
            <person name="Nusbaum C."/>
            <person name="Birren B."/>
        </authorList>
    </citation>
    <scope>NUCLEOTIDE SEQUENCE [LARGE SCALE GENOMIC DNA]</scope>
    <source>
        <strain evidence="2 3">CJ01A1</strain>
    </source>
</reference>
<feature type="compositionally biased region" description="Basic and acidic residues" evidence="1">
    <location>
        <begin position="260"/>
        <end position="274"/>
    </location>
</feature>
<dbReference type="EMBL" id="ANIX01001671">
    <property type="protein sequence ID" value="ETP17378.1"/>
    <property type="molecule type" value="Genomic_DNA"/>
</dbReference>
<protein>
    <submittedName>
        <fullName evidence="2">Uncharacterized protein</fullName>
    </submittedName>
</protein>
<evidence type="ECO:0000256" key="1">
    <source>
        <dbReference type="SAM" id="MobiDB-lite"/>
    </source>
</evidence>
<feature type="compositionally biased region" description="Acidic residues" evidence="1">
    <location>
        <begin position="210"/>
        <end position="244"/>
    </location>
</feature>
<organism evidence="2 3">
    <name type="scientific">Phytophthora nicotianae CJ01A1</name>
    <dbReference type="NCBI Taxonomy" id="1317063"/>
    <lineage>
        <taxon>Eukaryota</taxon>
        <taxon>Sar</taxon>
        <taxon>Stramenopiles</taxon>
        <taxon>Oomycota</taxon>
        <taxon>Peronosporomycetes</taxon>
        <taxon>Peronosporales</taxon>
        <taxon>Peronosporaceae</taxon>
        <taxon>Phytophthora</taxon>
    </lineage>
</organism>
<gene>
    <name evidence="2" type="ORF">F441_08208</name>
</gene>
<sequence length="274" mass="30443">MRNGPERDGLVEDPEQSEEPGQGEQSGHVENREQLGQGDEPGQVEEPELLERLLQVSDDDAPAHALVDSEIIRDRDQDPWVFLVEYADFQSDDLDLGGENDIEEAPAVETAVEDTSRNDAADDKTMPNRHPREGQPYHRACIIESMEHDPRCGNCRTLIELDVEDGEAIIVKHVPPPPNCRNAQFYGLTALGELKCPACEFPLPVDDFYESESGDNSGDDVIVDNAFENEGDEHEGGDQDLEENSPDHSAEEVVVMISDGEYHESDFNSEEKDA</sequence>
<evidence type="ECO:0000313" key="3">
    <source>
        <dbReference type="Proteomes" id="UP000018958"/>
    </source>
</evidence>
<dbReference type="AlphaFoldDB" id="W2X4S6"/>
<proteinExistence type="predicted"/>
<accession>W2X4S6</accession>
<feature type="region of interest" description="Disordered" evidence="1">
    <location>
        <begin position="1"/>
        <end position="49"/>
    </location>
</feature>
<feature type="region of interest" description="Disordered" evidence="1">
    <location>
        <begin position="104"/>
        <end position="134"/>
    </location>
</feature>
<comment type="caution">
    <text evidence="2">The sequence shown here is derived from an EMBL/GenBank/DDBJ whole genome shotgun (WGS) entry which is preliminary data.</text>
</comment>
<name>W2X4S6_PHYNI</name>
<dbReference type="Proteomes" id="UP000018958">
    <property type="component" value="Unassembled WGS sequence"/>
</dbReference>
<feature type="compositionally biased region" description="Basic and acidic residues" evidence="1">
    <location>
        <begin position="114"/>
        <end position="134"/>
    </location>
</feature>
<feature type="region of interest" description="Disordered" evidence="1">
    <location>
        <begin position="210"/>
        <end position="274"/>
    </location>
</feature>
<feature type="compositionally biased region" description="Basic and acidic residues" evidence="1">
    <location>
        <begin position="1"/>
        <end position="10"/>
    </location>
</feature>